<dbReference type="SUPFAM" id="SSF81624">
    <property type="entry name" value="N-terminal domain of MutM-like DNA repair proteins"/>
    <property type="match status" value="1"/>
</dbReference>
<keyword evidence="19" id="KW-1185">Reference proteome</keyword>
<keyword evidence="4 15" id="KW-0479">Metal-binding</keyword>
<dbReference type="NCBIfam" id="TIGR00577">
    <property type="entry name" value="fpg"/>
    <property type="match status" value="1"/>
</dbReference>
<dbReference type="GO" id="GO:0034039">
    <property type="term" value="F:8-oxo-7,8-dihydroguanine DNA N-glycosylase activity"/>
    <property type="evidence" value="ECO:0007669"/>
    <property type="project" value="TreeGrafter"/>
</dbReference>
<evidence type="ECO:0000256" key="3">
    <source>
        <dbReference type="ARBA" id="ARBA00011245"/>
    </source>
</evidence>
<keyword evidence="12 15" id="KW-0511">Multifunctional enzyme</keyword>
<dbReference type="SMART" id="SM01232">
    <property type="entry name" value="H2TH"/>
    <property type="match status" value="1"/>
</dbReference>
<dbReference type="RefSeq" id="WP_136141435.1">
    <property type="nucleotide sequence ID" value="NZ_CP039247.1"/>
</dbReference>
<evidence type="ECO:0000256" key="14">
    <source>
        <dbReference type="ARBA" id="ARBA00044632"/>
    </source>
</evidence>
<dbReference type="KEGG" id="cee:CENDO_07305"/>
<dbReference type="InterPro" id="IPR015887">
    <property type="entry name" value="DNA_glyclase_Znf_dom_DNA_BS"/>
</dbReference>
<evidence type="ECO:0000256" key="1">
    <source>
        <dbReference type="ARBA" id="ARBA00001668"/>
    </source>
</evidence>
<evidence type="ECO:0000259" key="16">
    <source>
        <dbReference type="PROSITE" id="PS51066"/>
    </source>
</evidence>
<gene>
    <name evidence="18" type="primary">fpg1</name>
    <name evidence="15" type="synonym">fpg</name>
    <name evidence="15" type="synonym">mutM</name>
    <name evidence="18" type="ORF">CENDO_07305</name>
</gene>
<dbReference type="NCBIfam" id="NF002211">
    <property type="entry name" value="PRK01103.1"/>
    <property type="match status" value="1"/>
</dbReference>
<dbReference type="Gene3D" id="3.20.190.10">
    <property type="entry name" value="MutM-like, N-terminal"/>
    <property type="match status" value="1"/>
</dbReference>
<reference evidence="18 19" key="1">
    <citation type="submission" date="2019-04" db="EMBL/GenBank/DDBJ databases">
        <title>Corynebacterium endometrii sp. nov., isolated from the uterus of a cow with endometritis.</title>
        <authorList>
            <person name="Ballas P."/>
            <person name="Ruckert C."/>
            <person name="Wagener K."/>
            <person name="Drillich M."/>
            <person name="Kaempfer P."/>
            <person name="Busse H.-J."/>
            <person name="Ehling-Schulz M."/>
        </authorList>
    </citation>
    <scope>NUCLEOTIDE SEQUENCE [LARGE SCALE GENOMIC DNA]</scope>
    <source>
        <strain evidence="18 19">LMM-1653</strain>
    </source>
</reference>
<dbReference type="InterPro" id="IPR015886">
    <property type="entry name" value="H2TH_FPG"/>
</dbReference>
<feature type="active site" description="Proton donor; for beta-elimination activity" evidence="15">
    <location>
        <position position="58"/>
    </location>
</feature>
<dbReference type="SUPFAM" id="SSF46946">
    <property type="entry name" value="S13-like H2TH domain"/>
    <property type="match status" value="1"/>
</dbReference>
<evidence type="ECO:0000313" key="19">
    <source>
        <dbReference type="Proteomes" id="UP000296352"/>
    </source>
</evidence>
<evidence type="ECO:0000256" key="4">
    <source>
        <dbReference type="ARBA" id="ARBA00022723"/>
    </source>
</evidence>
<dbReference type="GO" id="GO:0140078">
    <property type="term" value="F:class I DNA-(apurinic or apyrimidinic site) endonuclease activity"/>
    <property type="evidence" value="ECO:0007669"/>
    <property type="project" value="UniProtKB-EC"/>
</dbReference>
<keyword evidence="8 15" id="KW-0862">Zinc</keyword>
<feature type="active site" description="Proton donor; for delta-elimination activity" evidence="15">
    <location>
        <position position="266"/>
    </location>
</feature>
<comment type="catalytic activity">
    <reaction evidence="1 15">
        <text>Hydrolysis of DNA containing ring-opened 7-methylguanine residues, releasing 2,6-diamino-4-hydroxy-5-(N-methyl)formamidopyrimidine.</text>
        <dbReference type="EC" id="3.2.2.23"/>
    </reaction>
</comment>
<dbReference type="EC" id="4.2.99.18" evidence="15"/>
<evidence type="ECO:0000256" key="9">
    <source>
        <dbReference type="ARBA" id="ARBA00023125"/>
    </source>
</evidence>
<dbReference type="GO" id="GO:0008270">
    <property type="term" value="F:zinc ion binding"/>
    <property type="evidence" value="ECO:0007669"/>
    <property type="project" value="UniProtKB-UniRule"/>
</dbReference>
<dbReference type="GO" id="GO:0003690">
    <property type="term" value="F:double-stranded DNA binding"/>
    <property type="evidence" value="ECO:0007669"/>
    <property type="project" value="UniProtKB-ARBA"/>
</dbReference>
<dbReference type="PROSITE" id="PS51066">
    <property type="entry name" value="ZF_FPG_2"/>
    <property type="match status" value="1"/>
</dbReference>
<feature type="active site" description="Proton donor" evidence="15">
    <location>
        <position position="3"/>
    </location>
</feature>
<evidence type="ECO:0000256" key="11">
    <source>
        <dbReference type="ARBA" id="ARBA00023239"/>
    </source>
</evidence>
<sequence length="287" mass="31829">MPELPEVEVVRRGLARYIGGATFDAVTVHNPRANRGQLEPLGALLRGQTVSHVARRGKFMWLEFEHEDHQDPLRDVLFIHLGMSGQIRIGDTDSKHVRLTARLHTPSGDPLTVTFIDQRTFGRWLYAPWSTMAHIAPDPLEADFDEAAAARRIRAKRGPIKSVLLDQTVLSGVGNIYADEALWAAGIHPKKRASTLRQSDALTLIRRAAEVMNRALEQGGTSFDSLYVNVNGESGYFSRSLNAYGRTGLPCHRCNTAMERMVISGRSTHLCPQCQTFKPSIRPPGGL</sequence>
<comment type="subunit">
    <text evidence="3 15">Monomer.</text>
</comment>
<organism evidence="18 19">
    <name type="scientific">Corynebacterium endometrii</name>
    <dbReference type="NCBI Taxonomy" id="2488819"/>
    <lineage>
        <taxon>Bacteria</taxon>
        <taxon>Bacillati</taxon>
        <taxon>Actinomycetota</taxon>
        <taxon>Actinomycetes</taxon>
        <taxon>Mycobacteriales</taxon>
        <taxon>Corynebacteriaceae</taxon>
        <taxon>Corynebacterium</taxon>
    </lineage>
</organism>
<feature type="active site" description="Schiff-base intermediate with DNA" evidence="15">
    <location>
        <position position="2"/>
    </location>
</feature>
<dbReference type="Gene3D" id="1.10.8.50">
    <property type="match status" value="1"/>
</dbReference>
<keyword evidence="11 15" id="KW-0456">Lyase</keyword>
<comment type="catalytic activity">
    <reaction evidence="14 15">
        <text>2'-deoxyribonucleotide-(2'-deoxyribose 5'-phosphate)-2'-deoxyribonucleotide-DNA = a 3'-end 2'-deoxyribonucleotide-(2,3-dehydro-2,3-deoxyribose 5'-phosphate)-DNA + a 5'-end 5'-phospho-2'-deoxyribonucleoside-DNA + H(+)</text>
        <dbReference type="Rhea" id="RHEA:66592"/>
        <dbReference type="Rhea" id="RHEA-COMP:13180"/>
        <dbReference type="Rhea" id="RHEA-COMP:16897"/>
        <dbReference type="Rhea" id="RHEA-COMP:17067"/>
        <dbReference type="ChEBI" id="CHEBI:15378"/>
        <dbReference type="ChEBI" id="CHEBI:136412"/>
        <dbReference type="ChEBI" id="CHEBI:157695"/>
        <dbReference type="ChEBI" id="CHEBI:167181"/>
        <dbReference type="EC" id="4.2.99.18"/>
    </reaction>
</comment>
<dbReference type="InterPro" id="IPR020629">
    <property type="entry name" value="FPG_Glyclase"/>
</dbReference>
<feature type="binding site" evidence="15">
    <location>
        <position position="156"/>
    </location>
    <ligand>
        <name>DNA</name>
        <dbReference type="ChEBI" id="CHEBI:16991"/>
    </ligand>
</feature>
<evidence type="ECO:0000256" key="6">
    <source>
        <dbReference type="ARBA" id="ARBA00022771"/>
    </source>
</evidence>
<evidence type="ECO:0000256" key="7">
    <source>
        <dbReference type="ARBA" id="ARBA00022801"/>
    </source>
</evidence>
<evidence type="ECO:0000256" key="15">
    <source>
        <dbReference type="HAMAP-Rule" id="MF_00103"/>
    </source>
</evidence>
<name>A0A4P7QG86_9CORY</name>
<proteinExistence type="inferred from homology"/>
<keyword evidence="9 15" id="KW-0238">DNA-binding</keyword>
<dbReference type="CDD" id="cd08966">
    <property type="entry name" value="EcFpg-like_N"/>
    <property type="match status" value="1"/>
</dbReference>
<keyword evidence="13 15" id="KW-0326">Glycosidase</keyword>
<feature type="binding site" evidence="15">
    <location>
        <position position="96"/>
    </location>
    <ligand>
        <name>DNA</name>
        <dbReference type="ChEBI" id="CHEBI:16991"/>
    </ligand>
</feature>
<comment type="similarity">
    <text evidence="2 15">Belongs to the FPG family.</text>
</comment>
<keyword evidence="7 15" id="KW-0378">Hydrolase</keyword>
<evidence type="ECO:0000259" key="17">
    <source>
        <dbReference type="PROSITE" id="PS51068"/>
    </source>
</evidence>
<evidence type="ECO:0000256" key="5">
    <source>
        <dbReference type="ARBA" id="ARBA00022763"/>
    </source>
</evidence>
<dbReference type="SMART" id="SM00898">
    <property type="entry name" value="Fapy_DNA_glyco"/>
    <property type="match status" value="1"/>
</dbReference>
<dbReference type="Pfam" id="PF01149">
    <property type="entry name" value="Fapy_DNA_glyco"/>
    <property type="match status" value="1"/>
</dbReference>
<keyword evidence="10 15" id="KW-0234">DNA repair</keyword>
<dbReference type="Pfam" id="PF06827">
    <property type="entry name" value="zf-FPG_IleRS"/>
    <property type="match status" value="1"/>
</dbReference>
<dbReference type="PROSITE" id="PS51068">
    <property type="entry name" value="FPG_CAT"/>
    <property type="match status" value="1"/>
</dbReference>
<dbReference type="InterPro" id="IPR035937">
    <property type="entry name" value="FPG_N"/>
</dbReference>
<comment type="function">
    <text evidence="15">Involved in base excision repair of DNA damaged by oxidation or by mutagenic agents. Acts as DNA glycosylase that recognizes and removes damaged bases. Has a preference for oxidized purines, such as 7,8-dihydro-8-oxoguanine (8-oxoG). Has AP (apurinic/apyrimidinic) lyase activity and introduces nicks in the DNA strand. Cleaves the DNA backbone by beta-delta elimination to generate a single-strand break at the site of the removed base with both 3'- and 5'-phosphates.</text>
</comment>
<evidence type="ECO:0000256" key="12">
    <source>
        <dbReference type="ARBA" id="ARBA00023268"/>
    </source>
</evidence>
<dbReference type="InterPro" id="IPR010663">
    <property type="entry name" value="Znf_FPG/IleRS"/>
</dbReference>
<evidence type="ECO:0000313" key="18">
    <source>
        <dbReference type="EMBL" id="QCB28735.1"/>
    </source>
</evidence>
<keyword evidence="6 15" id="KW-0863">Zinc-finger</keyword>
<dbReference type="FunFam" id="1.10.8.50:FF:000003">
    <property type="entry name" value="Formamidopyrimidine-DNA glycosylase"/>
    <property type="match status" value="1"/>
</dbReference>
<dbReference type="PANTHER" id="PTHR22993">
    <property type="entry name" value="FORMAMIDOPYRIMIDINE-DNA GLYCOSYLASE"/>
    <property type="match status" value="1"/>
</dbReference>
<comment type="cofactor">
    <cofactor evidence="15">
        <name>Zn(2+)</name>
        <dbReference type="ChEBI" id="CHEBI:29105"/>
    </cofactor>
    <text evidence="15">Binds 1 zinc ion per subunit.</text>
</comment>
<feature type="binding site" evidence="15">
    <location>
        <position position="119"/>
    </location>
    <ligand>
        <name>DNA</name>
        <dbReference type="ChEBI" id="CHEBI:16991"/>
    </ligand>
</feature>
<dbReference type="EMBL" id="CP039247">
    <property type="protein sequence ID" value="QCB28735.1"/>
    <property type="molecule type" value="Genomic_DNA"/>
</dbReference>
<dbReference type="InterPro" id="IPR000214">
    <property type="entry name" value="Znf_DNA_glyclase/AP_lyase"/>
</dbReference>
<dbReference type="InterPro" id="IPR012319">
    <property type="entry name" value="FPG_cat"/>
</dbReference>
<evidence type="ECO:0000256" key="10">
    <source>
        <dbReference type="ARBA" id="ARBA00023204"/>
    </source>
</evidence>
<feature type="domain" description="FPG-type" evidence="16">
    <location>
        <begin position="242"/>
        <end position="276"/>
    </location>
</feature>
<dbReference type="PANTHER" id="PTHR22993:SF9">
    <property type="entry name" value="FORMAMIDOPYRIMIDINE-DNA GLYCOSYLASE"/>
    <property type="match status" value="1"/>
</dbReference>
<protein>
    <recommendedName>
        <fullName evidence="15">Formamidopyrimidine-DNA glycosylase</fullName>
        <shortName evidence="15">Fapy-DNA glycosylase</shortName>
        <ecNumber evidence="15">3.2.2.23</ecNumber>
    </recommendedName>
    <alternativeName>
        <fullName evidence="15">DNA-(apurinic or apyrimidinic site) lyase MutM</fullName>
        <shortName evidence="15">AP lyase MutM</shortName>
        <ecNumber evidence="15">4.2.99.18</ecNumber>
    </alternativeName>
</protein>
<evidence type="ECO:0000256" key="8">
    <source>
        <dbReference type="ARBA" id="ARBA00022833"/>
    </source>
</evidence>
<dbReference type="Pfam" id="PF06831">
    <property type="entry name" value="H2TH"/>
    <property type="match status" value="1"/>
</dbReference>
<evidence type="ECO:0000256" key="13">
    <source>
        <dbReference type="ARBA" id="ARBA00023295"/>
    </source>
</evidence>
<dbReference type="Proteomes" id="UP000296352">
    <property type="component" value="Chromosome"/>
</dbReference>
<dbReference type="EC" id="3.2.2.23" evidence="15"/>
<dbReference type="SUPFAM" id="SSF57716">
    <property type="entry name" value="Glucocorticoid receptor-like (DNA-binding domain)"/>
    <property type="match status" value="1"/>
</dbReference>
<keyword evidence="5 15" id="KW-0227">DNA damage</keyword>
<dbReference type="PROSITE" id="PS01242">
    <property type="entry name" value="ZF_FPG_1"/>
    <property type="match status" value="1"/>
</dbReference>
<dbReference type="OrthoDB" id="9800855at2"/>
<feature type="domain" description="Formamidopyrimidine-DNA glycosylase catalytic" evidence="17">
    <location>
        <begin position="2"/>
        <end position="122"/>
    </location>
</feature>
<evidence type="ECO:0000256" key="2">
    <source>
        <dbReference type="ARBA" id="ARBA00009409"/>
    </source>
</evidence>
<dbReference type="AlphaFoldDB" id="A0A4P7QG86"/>
<dbReference type="HAMAP" id="MF_00103">
    <property type="entry name" value="Fapy_DNA_glycosyl"/>
    <property type="match status" value="1"/>
</dbReference>
<dbReference type="GO" id="GO:0006284">
    <property type="term" value="P:base-excision repair"/>
    <property type="evidence" value="ECO:0007669"/>
    <property type="project" value="InterPro"/>
</dbReference>
<accession>A0A4P7QG86</accession>
<dbReference type="GO" id="GO:0003684">
    <property type="term" value="F:damaged DNA binding"/>
    <property type="evidence" value="ECO:0007669"/>
    <property type="project" value="InterPro"/>
</dbReference>
<dbReference type="GO" id="GO:0006979">
    <property type="term" value="P:response to oxidative stress"/>
    <property type="evidence" value="ECO:0007669"/>
    <property type="project" value="UniProtKB-ARBA"/>
</dbReference>
<dbReference type="InterPro" id="IPR010979">
    <property type="entry name" value="Ribosomal_uS13-like_H2TH"/>
</dbReference>